<dbReference type="InterPro" id="IPR036568">
    <property type="entry name" value="GGCT-like_sf"/>
</dbReference>
<evidence type="ECO:0000256" key="4">
    <source>
        <dbReference type="PIRSR" id="PIRSR617939-2"/>
    </source>
</evidence>
<sequence length="233" mass="26486">MSSFRQSCPSPDESRAGGLYFAYGSNMHLQQMAARYPDSTLFARGILRNYRWQTNTRGGGNVVEGSQDDFVEGIMFRVSTSDVQALRHYEGVAQQNFTEMEFDIEVERFPDTRWEGRKTTDAARILAGDSTGFRMTEPESLTDAPEHNRAERVHRKALVYVSYKYQVPGDIRDEYMARMQLAMDDARMLGVSEYYLEALLHPQVFGKTRPVPVESLSLQAKICSQARTMPQAA</sequence>
<accession>A0A317WIZ1</accession>
<dbReference type="VEuPathDB" id="FungiDB:BO70DRAFT_428317"/>
<dbReference type="GeneID" id="37070197"/>
<dbReference type="Gene3D" id="3.10.490.10">
    <property type="entry name" value="Gamma-glutamyl cyclotransferase-like"/>
    <property type="match status" value="1"/>
</dbReference>
<gene>
    <name evidence="5" type="ORF">BO70DRAFT_428317</name>
</gene>
<keyword evidence="6" id="KW-1185">Reference proteome</keyword>
<feature type="active site" description="Proton acceptor" evidence="3">
    <location>
        <position position="90"/>
    </location>
</feature>
<dbReference type="PANTHER" id="PTHR12935:SF0">
    <property type="entry name" value="GAMMA-GLUTAMYLCYCLOTRANSFERASE"/>
    <property type="match status" value="1"/>
</dbReference>
<dbReference type="EMBL" id="MSFL01000008">
    <property type="protein sequence ID" value="PWY86279.1"/>
    <property type="molecule type" value="Genomic_DNA"/>
</dbReference>
<evidence type="ECO:0000313" key="6">
    <source>
        <dbReference type="Proteomes" id="UP000247233"/>
    </source>
</evidence>
<organism evidence="5 6">
    <name type="scientific">Aspergillus heteromorphus CBS 117.55</name>
    <dbReference type="NCBI Taxonomy" id="1448321"/>
    <lineage>
        <taxon>Eukaryota</taxon>
        <taxon>Fungi</taxon>
        <taxon>Dikarya</taxon>
        <taxon>Ascomycota</taxon>
        <taxon>Pezizomycotina</taxon>
        <taxon>Eurotiomycetes</taxon>
        <taxon>Eurotiomycetidae</taxon>
        <taxon>Eurotiales</taxon>
        <taxon>Aspergillaceae</taxon>
        <taxon>Aspergillus</taxon>
        <taxon>Aspergillus subgen. Circumdati</taxon>
    </lineage>
</organism>
<name>A0A317WIZ1_9EURO</name>
<dbReference type="GO" id="GO:0003839">
    <property type="term" value="F:gamma-glutamylcyclotransferase activity"/>
    <property type="evidence" value="ECO:0007669"/>
    <property type="project" value="UniProtKB-EC"/>
</dbReference>
<dbReference type="EC" id="4.3.2.9" evidence="1"/>
<dbReference type="InterPro" id="IPR017939">
    <property type="entry name" value="G-Glutamylcylcotransferase"/>
</dbReference>
<protein>
    <recommendedName>
        <fullName evidence="1">gamma-glutamylcyclotransferase</fullName>
        <ecNumber evidence="1">4.3.2.9</ecNumber>
    </recommendedName>
</protein>
<keyword evidence="2" id="KW-0456">Lyase</keyword>
<dbReference type="CDD" id="cd06661">
    <property type="entry name" value="GGCT_like"/>
    <property type="match status" value="1"/>
</dbReference>
<feature type="binding site" evidence="4">
    <location>
        <begin position="20"/>
        <end position="25"/>
    </location>
    <ligand>
        <name>substrate</name>
    </ligand>
</feature>
<dbReference type="OrthoDB" id="2924818at2759"/>
<comment type="caution">
    <text evidence="5">The sequence shown here is derived from an EMBL/GenBank/DDBJ whole genome shotgun (WGS) entry which is preliminary data.</text>
</comment>
<reference evidence="5 6" key="1">
    <citation type="submission" date="2016-12" db="EMBL/GenBank/DDBJ databases">
        <title>The genomes of Aspergillus section Nigri reveals drivers in fungal speciation.</title>
        <authorList>
            <consortium name="DOE Joint Genome Institute"/>
            <person name="Vesth T.C."/>
            <person name="Nybo J."/>
            <person name="Theobald S."/>
            <person name="Brandl J."/>
            <person name="Frisvad J.C."/>
            <person name="Nielsen K.F."/>
            <person name="Lyhne E.K."/>
            <person name="Kogle M.E."/>
            <person name="Kuo A."/>
            <person name="Riley R."/>
            <person name="Clum A."/>
            <person name="Nolan M."/>
            <person name="Lipzen A."/>
            <person name="Salamov A."/>
            <person name="Henrissat B."/>
            <person name="Wiebenga A."/>
            <person name="De Vries R.P."/>
            <person name="Grigoriev I.V."/>
            <person name="Mortensen U.H."/>
            <person name="Andersen M.R."/>
            <person name="Baker S.E."/>
        </authorList>
    </citation>
    <scope>NUCLEOTIDE SEQUENCE [LARGE SCALE GENOMIC DNA]</scope>
    <source>
        <strain evidence="5 6">CBS 117.55</strain>
    </source>
</reference>
<evidence type="ECO:0000313" key="5">
    <source>
        <dbReference type="EMBL" id="PWY86279.1"/>
    </source>
</evidence>
<dbReference type="RefSeq" id="XP_025400831.1">
    <property type="nucleotide sequence ID" value="XM_025547960.1"/>
</dbReference>
<evidence type="ECO:0000256" key="3">
    <source>
        <dbReference type="PIRSR" id="PIRSR617939-1"/>
    </source>
</evidence>
<dbReference type="AlphaFoldDB" id="A0A317WIZ1"/>
<dbReference type="STRING" id="1448321.A0A317WIZ1"/>
<dbReference type="InterPro" id="IPR013024">
    <property type="entry name" value="GGCT-like"/>
</dbReference>
<dbReference type="Proteomes" id="UP000247233">
    <property type="component" value="Unassembled WGS sequence"/>
</dbReference>
<dbReference type="PANTHER" id="PTHR12935">
    <property type="entry name" value="GAMMA-GLUTAMYLCYCLOTRANSFERASE"/>
    <property type="match status" value="1"/>
</dbReference>
<evidence type="ECO:0000256" key="2">
    <source>
        <dbReference type="ARBA" id="ARBA00023239"/>
    </source>
</evidence>
<dbReference type="SUPFAM" id="SSF110857">
    <property type="entry name" value="Gamma-glutamyl cyclotransferase-like"/>
    <property type="match status" value="1"/>
</dbReference>
<proteinExistence type="predicted"/>
<evidence type="ECO:0000256" key="1">
    <source>
        <dbReference type="ARBA" id="ARBA00012346"/>
    </source>
</evidence>